<keyword evidence="2" id="KW-0762">Sugar transport</keyword>
<evidence type="ECO:0000259" key="1">
    <source>
        <dbReference type="PROSITE" id="PS51094"/>
    </source>
</evidence>
<protein>
    <submittedName>
        <fullName evidence="2">PTS sugar transporter subunit IIA</fullName>
    </submittedName>
</protein>
<comment type="caution">
    <text evidence="2">The sequence shown here is derived from an EMBL/GenBank/DDBJ whole genome shotgun (WGS) entry which is preliminary data.</text>
</comment>
<proteinExistence type="predicted"/>
<reference evidence="2 3" key="1">
    <citation type="submission" date="2023-10" db="EMBL/GenBank/DDBJ databases">
        <title>Virgibacillus halophilus 5B73C genome.</title>
        <authorList>
            <person name="Miliotis G."/>
            <person name="Sengupta P."/>
            <person name="Hameed A."/>
            <person name="Chuvochina M."/>
            <person name="Mcdonagh F."/>
            <person name="Simpson A.C."/>
            <person name="Singh N.K."/>
            <person name="Rekha P.D."/>
            <person name="Raman K."/>
            <person name="Hugenholtz P."/>
            <person name="Venkateswaran K."/>
        </authorList>
    </citation>
    <scope>NUCLEOTIDE SEQUENCE [LARGE SCALE GENOMIC DNA]</scope>
    <source>
        <strain evidence="2 3">5B73C</strain>
    </source>
</reference>
<gene>
    <name evidence="2" type="ORF">RWE15_03955</name>
</gene>
<dbReference type="Proteomes" id="UP001281447">
    <property type="component" value="Unassembled WGS sequence"/>
</dbReference>
<dbReference type="Pfam" id="PF00359">
    <property type="entry name" value="PTS_EIIA_2"/>
    <property type="match status" value="1"/>
</dbReference>
<accession>A0ABU5C3F1</accession>
<dbReference type="InterPro" id="IPR002178">
    <property type="entry name" value="PTS_EIIA_type-2_dom"/>
</dbReference>
<dbReference type="InterPro" id="IPR016152">
    <property type="entry name" value="PTrfase/Anion_transptr"/>
</dbReference>
<keyword evidence="3" id="KW-1185">Reference proteome</keyword>
<feature type="domain" description="PTS EIIA type-2" evidence="1">
    <location>
        <begin position="5"/>
        <end position="70"/>
    </location>
</feature>
<evidence type="ECO:0000313" key="3">
    <source>
        <dbReference type="Proteomes" id="UP001281447"/>
    </source>
</evidence>
<organism evidence="2 3">
    <name type="scientific">Tigheibacillus halophilus</name>
    <dbReference type="NCBI Taxonomy" id="361280"/>
    <lineage>
        <taxon>Bacteria</taxon>
        <taxon>Bacillati</taxon>
        <taxon>Bacillota</taxon>
        <taxon>Bacilli</taxon>
        <taxon>Bacillales</taxon>
        <taxon>Bacillaceae</taxon>
        <taxon>Tigheibacillus</taxon>
    </lineage>
</organism>
<dbReference type="Gene3D" id="3.40.930.10">
    <property type="entry name" value="Mannitol-specific EII, Chain A"/>
    <property type="match status" value="1"/>
</dbReference>
<sequence>MELKKLTSPSLISVGNDFKSKDEVIQALVKQLNNAGKLYSEEEFLQAVYEREKLTPTGFEGGTSNPTREV</sequence>
<dbReference type="EMBL" id="JAWDIP010000003">
    <property type="protein sequence ID" value="MDY0393754.1"/>
    <property type="molecule type" value="Genomic_DNA"/>
</dbReference>
<evidence type="ECO:0000313" key="2">
    <source>
        <dbReference type="EMBL" id="MDY0393754.1"/>
    </source>
</evidence>
<keyword evidence="2" id="KW-0813">Transport</keyword>
<name>A0ABU5C3F1_9BACI</name>
<dbReference type="PROSITE" id="PS51094">
    <property type="entry name" value="PTS_EIIA_TYPE_2"/>
    <property type="match status" value="1"/>
</dbReference>
<dbReference type="SUPFAM" id="SSF55804">
    <property type="entry name" value="Phoshotransferase/anion transport protein"/>
    <property type="match status" value="1"/>
</dbReference>